<dbReference type="Pfam" id="PF00763">
    <property type="entry name" value="THF_DHG_CYH"/>
    <property type="match status" value="1"/>
</dbReference>
<evidence type="ECO:0000259" key="2">
    <source>
        <dbReference type="Pfam" id="PF02882"/>
    </source>
</evidence>
<feature type="domain" description="Tetrahydrofolate dehydrogenase/cyclohydrolase catalytic" evidence="1">
    <location>
        <begin position="108"/>
        <end position="212"/>
    </location>
</feature>
<name>A0A4Q1BV49_TREME</name>
<dbReference type="VEuPathDB" id="FungiDB:TREMEDRAFT_30073"/>
<comment type="caution">
    <text evidence="3">The sequence shown here is derived from an EMBL/GenBank/DDBJ whole genome shotgun (WGS) entry which is preliminary data.</text>
</comment>
<accession>A0A4Q1BV49</accession>
<protein>
    <recommendedName>
        <fullName evidence="5">Methylenetetrahydrofolate dehydrogenase (NAD+)</fullName>
    </recommendedName>
</protein>
<dbReference type="SUPFAM" id="SSF51735">
    <property type="entry name" value="NAD(P)-binding Rossmann-fold domains"/>
    <property type="match status" value="1"/>
</dbReference>
<dbReference type="Gene3D" id="3.40.50.720">
    <property type="entry name" value="NAD(P)-binding Rossmann-like Domain"/>
    <property type="match status" value="1"/>
</dbReference>
<dbReference type="AlphaFoldDB" id="A0A4Q1BV49"/>
<dbReference type="Pfam" id="PF02882">
    <property type="entry name" value="THF_DHG_CYH_C"/>
    <property type="match status" value="1"/>
</dbReference>
<dbReference type="InterPro" id="IPR046346">
    <property type="entry name" value="Aminoacid_DH-like_N_sf"/>
</dbReference>
<organism evidence="3 4">
    <name type="scientific">Tremella mesenterica</name>
    <name type="common">Jelly fungus</name>
    <dbReference type="NCBI Taxonomy" id="5217"/>
    <lineage>
        <taxon>Eukaryota</taxon>
        <taxon>Fungi</taxon>
        <taxon>Dikarya</taxon>
        <taxon>Basidiomycota</taxon>
        <taxon>Agaricomycotina</taxon>
        <taxon>Tremellomycetes</taxon>
        <taxon>Tremellales</taxon>
        <taxon>Tremellaceae</taxon>
        <taxon>Tremella</taxon>
    </lineage>
</organism>
<dbReference type="Gene3D" id="3.40.50.10860">
    <property type="entry name" value="Leucine Dehydrogenase, chain A, domain 1"/>
    <property type="match status" value="1"/>
</dbReference>
<reference evidence="3 4" key="1">
    <citation type="submission" date="2016-06" db="EMBL/GenBank/DDBJ databases">
        <title>Evolution of pathogenesis and genome organization in the Tremellales.</title>
        <authorList>
            <person name="Cuomo C."/>
            <person name="Litvintseva A."/>
            <person name="Heitman J."/>
            <person name="Chen Y."/>
            <person name="Sun S."/>
            <person name="Springer D."/>
            <person name="Dromer F."/>
            <person name="Young S."/>
            <person name="Zeng Q."/>
            <person name="Chapman S."/>
            <person name="Gujja S."/>
            <person name="Saif S."/>
            <person name="Birren B."/>
        </authorList>
    </citation>
    <scope>NUCLEOTIDE SEQUENCE [LARGE SCALE GENOMIC DNA]</scope>
    <source>
        <strain evidence="3 4">ATCC 28783</strain>
    </source>
</reference>
<dbReference type="EMBL" id="SDIL01000004">
    <property type="protein sequence ID" value="RXK41930.1"/>
    <property type="molecule type" value="Genomic_DNA"/>
</dbReference>
<proteinExistence type="predicted"/>
<dbReference type="PANTHER" id="PTHR48099">
    <property type="entry name" value="C-1-TETRAHYDROFOLATE SYNTHASE, CYTOPLASMIC-RELATED"/>
    <property type="match status" value="1"/>
</dbReference>
<dbReference type="GO" id="GO:0005829">
    <property type="term" value="C:cytosol"/>
    <property type="evidence" value="ECO:0007669"/>
    <property type="project" value="TreeGrafter"/>
</dbReference>
<dbReference type="GO" id="GO:0004487">
    <property type="term" value="F:methylenetetrahydrofolate dehydrogenase (NAD+) activity"/>
    <property type="evidence" value="ECO:0007669"/>
    <property type="project" value="TreeGrafter"/>
</dbReference>
<dbReference type="InterPro" id="IPR020631">
    <property type="entry name" value="THF_DH/CycHdrlase_NAD-bd_dom"/>
</dbReference>
<evidence type="ECO:0000313" key="3">
    <source>
        <dbReference type="EMBL" id="RXK41930.1"/>
    </source>
</evidence>
<dbReference type="GO" id="GO:0004488">
    <property type="term" value="F:methylenetetrahydrofolate dehydrogenase (NADP+) activity"/>
    <property type="evidence" value="ECO:0007669"/>
    <property type="project" value="InterPro"/>
</dbReference>
<dbReference type="STRING" id="5217.A0A4Q1BV49"/>
<evidence type="ECO:0000313" key="4">
    <source>
        <dbReference type="Proteomes" id="UP000289152"/>
    </source>
</evidence>
<dbReference type="InterPro" id="IPR020630">
    <property type="entry name" value="THF_DH/CycHdrlase_cat_dom"/>
</dbReference>
<dbReference type="PANTHER" id="PTHR48099:SF3">
    <property type="entry name" value="METHYLENETETRAHYDROFOLATE DEHYDROGENASE [NAD(+)]"/>
    <property type="match status" value="1"/>
</dbReference>
<dbReference type="GO" id="GO:0009113">
    <property type="term" value="P:purine nucleobase biosynthetic process"/>
    <property type="evidence" value="ECO:0007669"/>
    <property type="project" value="TreeGrafter"/>
</dbReference>
<sequence>MSLRLDTSLLTSFTLARKDSHQSDLTDTSFTSFSTSSDSLSSYSTSPSSCDVSCVSTPIDEDFKCLSLPTSNQDALIPLFCTPCGVDLPRESPETPHVECLEPKMLPITKGINEWIKARTADWDRPLKVVGLLATTDEGCAIYSNQTRKACEKVNVGFEIRTLEHDFEIVKSAIEQVNHDYEVDGLIIYFPLFGPDKDNELRALISPRIDIEAISPSSLAKVYTSTPGTLAEMGIGFPSHSVFPCTPLAVVRVLQSLKTMYDHLRPSGQRLSGKVISVINRSETVGRPLAAMLANEGALIFSIDIDSIHIYHRHSAADHYCVTPLPKTVETNDCLRLSDVVVSAVPSAKYKVDTAVLKTGCVCVNIATDNNFAEDVKDRAGVWVQRVGSVTIANLISNAVILRLASECA</sequence>
<dbReference type="InParanoid" id="A0A4Q1BV49"/>
<dbReference type="SUPFAM" id="SSF53223">
    <property type="entry name" value="Aminoacid dehydrogenase-like, N-terminal domain"/>
    <property type="match status" value="1"/>
</dbReference>
<keyword evidence="4" id="KW-1185">Reference proteome</keyword>
<evidence type="ECO:0008006" key="5">
    <source>
        <dbReference type="Google" id="ProtNLM"/>
    </source>
</evidence>
<dbReference type="InterPro" id="IPR036291">
    <property type="entry name" value="NAD(P)-bd_dom_sf"/>
</dbReference>
<evidence type="ECO:0000259" key="1">
    <source>
        <dbReference type="Pfam" id="PF00763"/>
    </source>
</evidence>
<dbReference type="OrthoDB" id="41403at2759"/>
<gene>
    <name evidence="3" type="ORF">M231_00651</name>
</gene>
<feature type="domain" description="Tetrahydrofolate dehydrogenase/cyclohydrolase NAD(P)-binding" evidence="2">
    <location>
        <begin position="244"/>
        <end position="400"/>
    </location>
</feature>
<dbReference type="Proteomes" id="UP000289152">
    <property type="component" value="Unassembled WGS sequence"/>
</dbReference>